<evidence type="ECO:0000313" key="9">
    <source>
        <dbReference type="Proteomes" id="UP000245771"/>
    </source>
</evidence>
<keyword evidence="4 6" id="KW-0539">Nucleus</keyword>
<dbReference type="GO" id="GO:0005737">
    <property type="term" value="C:cytoplasm"/>
    <property type="evidence" value="ECO:0007669"/>
    <property type="project" value="UniProtKB-SubCell"/>
</dbReference>
<comment type="similarity">
    <text evidence="5 6">Belongs to the peptidase T1A family.</text>
</comment>
<dbReference type="SUPFAM" id="SSF56235">
    <property type="entry name" value="N-terminal nucleophile aminohydrolases (Ntn hydrolases)"/>
    <property type="match status" value="1"/>
</dbReference>
<dbReference type="FunFam" id="3.60.20.10:FF:000007">
    <property type="entry name" value="Proteasome subunit alpha type"/>
    <property type="match status" value="1"/>
</dbReference>
<dbReference type="PANTHER" id="PTHR11599">
    <property type="entry name" value="PROTEASOME SUBUNIT ALPHA/BETA"/>
    <property type="match status" value="1"/>
</dbReference>
<proteinExistence type="inferred from homology"/>
<feature type="domain" description="Proteasome alpha-type subunits" evidence="7">
    <location>
        <begin position="8"/>
        <end position="30"/>
    </location>
</feature>
<evidence type="ECO:0000313" key="8">
    <source>
        <dbReference type="EMBL" id="PWN31203.1"/>
    </source>
</evidence>
<dbReference type="GO" id="GO:0016787">
    <property type="term" value="F:hydrolase activity"/>
    <property type="evidence" value="ECO:0007669"/>
    <property type="project" value="UniProtKB-KW"/>
</dbReference>
<sequence>MASQGTGYDLSASTYSPDGRIFQIEYAQKATENAGTVIGLKCKDGILLAVEKLVQTKLLVPGSNKRIFTVDYHAGIASAGLIADGKHLAGRARDEAINFRDTYRYPSPIKALTERLALYVQAYTLYSSVRPFGISSVLGGVDEDGPQLYMIEPSGVYWGYNGCAIGKGRQLAKTEIEKLDLGKDGLTVKEAVQHAANIIYKCHDDAKDKDFELELSWICPESKNRHQYVPADIVAEAGRKAKEALDDEMED</sequence>
<organism evidence="8 9">
    <name type="scientific">Meira miltonrushii</name>
    <dbReference type="NCBI Taxonomy" id="1280837"/>
    <lineage>
        <taxon>Eukaryota</taxon>
        <taxon>Fungi</taxon>
        <taxon>Dikarya</taxon>
        <taxon>Basidiomycota</taxon>
        <taxon>Ustilaginomycotina</taxon>
        <taxon>Exobasidiomycetes</taxon>
        <taxon>Exobasidiales</taxon>
        <taxon>Brachybasidiaceae</taxon>
        <taxon>Meira</taxon>
    </lineage>
</organism>
<evidence type="ECO:0000256" key="6">
    <source>
        <dbReference type="RuleBase" id="RU000551"/>
    </source>
</evidence>
<dbReference type="GeneID" id="37023763"/>
<accession>A0A316V4P9</accession>
<dbReference type="Pfam" id="PF00227">
    <property type="entry name" value="Proteasome"/>
    <property type="match status" value="1"/>
</dbReference>
<dbReference type="InterPro" id="IPR023332">
    <property type="entry name" value="Proteasome_alpha-type"/>
</dbReference>
<dbReference type="GO" id="GO:0019773">
    <property type="term" value="C:proteasome core complex, alpha-subunit complex"/>
    <property type="evidence" value="ECO:0007669"/>
    <property type="project" value="UniProtKB-UniRule"/>
</dbReference>
<dbReference type="Gene3D" id="3.60.20.10">
    <property type="entry name" value="Glutamine Phosphoribosylpyrophosphate, subunit 1, domain 1"/>
    <property type="match status" value="1"/>
</dbReference>
<dbReference type="CDD" id="cd03751">
    <property type="entry name" value="proteasome_alpha_type_3"/>
    <property type="match status" value="1"/>
</dbReference>
<dbReference type="InterPro" id="IPR029055">
    <property type="entry name" value="Ntn_hydrolases_N"/>
</dbReference>
<keyword evidence="9" id="KW-1185">Reference proteome</keyword>
<evidence type="ECO:0000256" key="4">
    <source>
        <dbReference type="ARBA" id="ARBA00023242"/>
    </source>
</evidence>
<comment type="subunit">
    <text evidence="6">The 26S proteasome consists of a 20S proteasome core and two 19S regulatory subunits.</text>
</comment>
<name>A0A316V4P9_9BASI</name>
<dbReference type="InterPro" id="IPR001353">
    <property type="entry name" value="Proteasome_sua/b"/>
</dbReference>
<dbReference type="InterPro" id="IPR050115">
    <property type="entry name" value="Proteasome_alpha"/>
</dbReference>
<comment type="subcellular location">
    <subcellularLocation>
        <location evidence="6">Cytoplasm</location>
    </subcellularLocation>
    <subcellularLocation>
        <location evidence="6">Nucleus</location>
    </subcellularLocation>
</comment>
<dbReference type="OrthoDB" id="40134at2759"/>
<evidence type="ECO:0000256" key="5">
    <source>
        <dbReference type="PROSITE-ProRule" id="PRU00808"/>
    </source>
</evidence>
<dbReference type="FunCoup" id="A0A316V4P9">
    <property type="interactions" value="667"/>
</dbReference>
<dbReference type="PROSITE" id="PS51475">
    <property type="entry name" value="PROTEASOME_ALPHA_2"/>
    <property type="match status" value="1"/>
</dbReference>
<dbReference type="AlphaFoldDB" id="A0A316V4P9"/>
<dbReference type="PROSITE" id="PS00388">
    <property type="entry name" value="PROTEASOME_ALPHA_1"/>
    <property type="match status" value="1"/>
</dbReference>
<comment type="function">
    <text evidence="1">The proteasome is a multicatalytic proteinase complex which is characterized by its ability to cleave peptides with Arg, Phe, Tyr, Leu, and Glu adjacent to the leaving group at neutral or slightly basic pH. The proteasome has an ATP-dependent proteolytic activity.</text>
</comment>
<keyword evidence="3 5" id="KW-0647">Proteasome</keyword>
<evidence type="ECO:0000256" key="2">
    <source>
        <dbReference type="ARBA" id="ARBA00022490"/>
    </source>
</evidence>
<dbReference type="RefSeq" id="XP_025351505.1">
    <property type="nucleotide sequence ID" value="XM_025501982.1"/>
</dbReference>
<dbReference type="SMART" id="SM00948">
    <property type="entry name" value="Proteasome_A_N"/>
    <property type="match status" value="1"/>
</dbReference>
<reference evidence="8 9" key="1">
    <citation type="journal article" date="2018" name="Mol. Biol. Evol.">
        <title>Broad Genomic Sampling Reveals a Smut Pathogenic Ancestry of the Fungal Clade Ustilaginomycotina.</title>
        <authorList>
            <person name="Kijpornyongpan T."/>
            <person name="Mondo S.J."/>
            <person name="Barry K."/>
            <person name="Sandor L."/>
            <person name="Lee J."/>
            <person name="Lipzen A."/>
            <person name="Pangilinan J."/>
            <person name="LaButti K."/>
            <person name="Hainaut M."/>
            <person name="Henrissat B."/>
            <person name="Grigoriev I.V."/>
            <person name="Spatafora J.W."/>
            <person name="Aime M.C."/>
        </authorList>
    </citation>
    <scope>NUCLEOTIDE SEQUENCE [LARGE SCALE GENOMIC DNA]</scope>
    <source>
        <strain evidence="8 9">MCA 3882</strain>
    </source>
</reference>
<dbReference type="Pfam" id="PF10584">
    <property type="entry name" value="Proteasome_A_N"/>
    <property type="match status" value="1"/>
</dbReference>
<dbReference type="Proteomes" id="UP000245771">
    <property type="component" value="Unassembled WGS sequence"/>
</dbReference>
<evidence type="ECO:0000256" key="1">
    <source>
        <dbReference type="ARBA" id="ARBA00002000"/>
    </source>
</evidence>
<dbReference type="InParanoid" id="A0A316V4P9"/>
<dbReference type="STRING" id="1280837.A0A316V4P9"/>
<keyword evidence="2 6" id="KW-0963">Cytoplasm</keyword>
<dbReference type="InterPro" id="IPR000426">
    <property type="entry name" value="Proteasome_asu_N"/>
</dbReference>
<dbReference type="GO" id="GO:0006511">
    <property type="term" value="P:ubiquitin-dependent protein catabolic process"/>
    <property type="evidence" value="ECO:0007669"/>
    <property type="project" value="InterPro"/>
</dbReference>
<evidence type="ECO:0000259" key="7">
    <source>
        <dbReference type="PROSITE" id="PS00388"/>
    </source>
</evidence>
<evidence type="ECO:0000256" key="3">
    <source>
        <dbReference type="ARBA" id="ARBA00022942"/>
    </source>
</evidence>
<dbReference type="EMBL" id="KZ819618">
    <property type="protein sequence ID" value="PWN31203.1"/>
    <property type="molecule type" value="Genomic_DNA"/>
</dbReference>
<gene>
    <name evidence="8" type="ORF">FA14DRAFT_193161</name>
</gene>
<protein>
    <recommendedName>
        <fullName evidence="6">Proteasome subunit alpha type</fullName>
    </recommendedName>
</protein>
<dbReference type="GO" id="GO:0005634">
    <property type="term" value="C:nucleus"/>
    <property type="evidence" value="ECO:0007669"/>
    <property type="project" value="UniProtKB-SubCell"/>
</dbReference>
<keyword evidence="8" id="KW-0378">Hydrolase</keyword>